<dbReference type="Pfam" id="PF07729">
    <property type="entry name" value="FCD"/>
    <property type="match status" value="1"/>
</dbReference>
<dbReference type="SUPFAM" id="SSF48008">
    <property type="entry name" value="GntR ligand-binding domain-like"/>
    <property type="match status" value="1"/>
</dbReference>
<dbReference type="SMART" id="SM00345">
    <property type="entry name" value="HTH_GNTR"/>
    <property type="match status" value="1"/>
</dbReference>
<dbReference type="Gene3D" id="1.10.10.10">
    <property type="entry name" value="Winged helix-like DNA-binding domain superfamily/Winged helix DNA-binding domain"/>
    <property type="match status" value="1"/>
</dbReference>
<dbReference type="SUPFAM" id="SSF46785">
    <property type="entry name" value="Winged helix' DNA-binding domain"/>
    <property type="match status" value="1"/>
</dbReference>
<dbReference type="OrthoDB" id="9781630at2"/>
<name>A0A098B593_DESHA</name>
<feature type="domain" description="HTH gntR-type" evidence="4">
    <location>
        <begin position="11"/>
        <end position="78"/>
    </location>
</feature>
<evidence type="ECO:0000313" key="5">
    <source>
        <dbReference type="EMBL" id="CDX03555.1"/>
    </source>
</evidence>
<reference evidence="6 7" key="2">
    <citation type="submission" date="2015-12" db="EMBL/GenBank/DDBJ databases">
        <title>Draft Genome Sequence of Desulfitobacterium hafniense Strain DH, a Sulfate-reducing Bacterium Isolated from Paddy Soils.</title>
        <authorList>
            <person name="Bao P."/>
            <person name="Zhang X."/>
            <person name="Li G."/>
        </authorList>
    </citation>
    <scope>NUCLEOTIDE SEQUENCE [LARGE SCALE GENOMIC DNA]</scope>
    <source>
        <strain evidence="6 7">DH</strain>
    </source>
</reference>
<dbReference type="InterPro" id="IPR008920">
    <property type="entry name" value="TF_FadR/GntR_C"/>
</dbReference>
<keyword evidence="1" id="KW-0805">Transcription regulation</keyword>
<accession>A0A098B593</accession>
<evidence type="ECO:0000256" key="2">
    <source>
        <dbReference type="ARBA" id="ARBA00023125"/>
    </source>
</evidence>
<evidence type="ECO:0000313" key="6">
    <source>
        <dbReference type="EMBL" id="KTE91687.1"/>
    </source>
</evidence>
<dbReference type="PATRIC" id="fig|49338.4.peg.3937"/>
<dbReference type="InterPro" id="IPR000524">
    <property type="entry name" value="Tscrpt_reg_HTH_GntR"/>
</dbReference>
<dbReference type="InterPro" id="IPR036388">
    <property type="entry name" value="WH-like_DNA-bd_sf"/>
</dbReference>
<dbReference type="GO" id="GO:0003700">
    <property type="term" value="F:DNA-binding transcription factor activity"/>
    <property type="evidence" value="ECO:0007669"/>
    <property type="project" value="InterPro"/>
</dbReference>
<dbReference type="AlphaFoldDB" id="A0A098B593"/>
<keyword evidence="2" id="KW-0238">DNA-binding</keyword>
<dbReference type="EMBL" id="LK996017">
    <property type="protein sequence ID" value="CDX03555.1"/>
    <property type="molecule type" value="Genomic_DNA"/>
</dbReference>
<evidence type="ECO:0000313" key="7">
    <source>
        <dbReference type="Proteomes" id="UP000054623"/>
    </source>
</evidence>
<evidence type="ECO:0000256" key="1">
    <source>
        <dbReference type="ARBA" id="ARBA00023015"/>
    </source>
</evidence>
<dbReference type="InterPro" id="IPR011711">
    <property type="entry name" value="GntR_C"/>
</dbReference>
<dbReference type="PANTHER" id="PTHR43537">
    <property type="entry name" value="TRANSCRIPTIONAL REGULATOR, GNTR FAMILY"/>
    <property type="match status" value="1"/>
</dbReference>
<dbReference type="EMBL" id="LOCK01000020">
    <property type="protein sequence ID" value="KTE91687.1"/>
    <property type="molecule type" value="Genomic_DNA"/>
</dbReference>
<dbReference type="InterPro" id="IPR036390">
    <property type="entry name" value="WH_DNA-bd_sf"/>
</dbReference>
<proteinExistence type="predicted"/>
<dbReference type="OMA" id="FHRAINI"/>
<gene>
    <name evidence="6" type="ORF">AT727_20810</name>
    <name evidence="5" type="ORF">DPCES_3669</name>
</gene>
<dbReference type="PANTHER" id="PTHR43537:SF24">
    <property type="entry name" value="GLUCONATE OPERON TRANSCRIPTIONAL REPRESSOR"/>
    <property type="match status" value="1"/>
</dbReference>
<dbReference type="CDD" id="cd07377">
    <property type="entry name" value="WHTH_GntR"/>
    <property type="match status" value="1"/>
</dbReference>
<dbReference type="Gene3D" id="1.20.120.530">
    <property type="entry name" value="GntR ligand-binding domain-like"/>
    <property type="match status" value="1"/>
</dbReference>
<dbReference type="Pfam" id="PF00392">
    <property type="entry name" value="GntR"/>
    <property type="match status" value="1"/>
</dbReference>
<dbReference type="SMART" id="SM00895">
    <property type="entry name" value="FCD"/>
    <property type="match status" value="1"/>
</dbReference>
<dbReference type="Proteomes" id="UP000054623">
    <property type="component" value="Unassembled WGS sequence"/>
</dbReference>
<organism evidence="5">
    <name type="scientific">Desulfitobacterium hafniense</name>
    <name type="common">Desulfitobacterium frappieri</name>
    <dbReference type="NCBI Taxonomy" id="49338"/>
    <lineage>
        <taxon>Bacteria</taxon>
        <taxon>Bacillati</taxon>
        <taxon>Bacillota</taxon>
        <taxon>Clostridia</taxon>
        <taxon>Eubacteriales</taxon>
        <taxon>Desulfitobacteriaceae</taxon>
        <taxon>Desulfitobacterium</taxon>
    </lineage>
</organism>
<dbReference type="PROSITE" id="PS50949">
    <property type="entry name" value="HTH_GNTR"/>
    <property type="match status" value="1"/>
</dbReference>
<sequence length="221" mass="24892">MPIMNTQINWRTKTEMIYSTLREAIVSGDIKTGEKIVLSKVASDLGVSPSPVREAIKQLAAEGLIDLTAHTEAVVSRLSEKDFREFTEIRVILESEATKCATKQVTPEFIAKLEDILAKMQECVDQEDSKRYGVLNREFHETIYESCGNEQLTKLIDSITVRTDRARAVFSYDYSRLMESFQEHQDIVEAIKAGQAEKAGDIVATQTRAGLESYLKHSLNQ</sequence>
<protein>
    <submittedName>
        <fullName evidence="5">FCD domain protein</fullName>
    </submittedName>
    <submittedName>
        <fullName evidence="6">GntR family transcriptional regulator</fullName>
    </submittedName>
</protein>
<evidence type="ECO:0000259" key="4">
    <source>
        <dbReference type="PROSITE" id="PS50949"/>
    </source>
</evidence>
<reference evidence="5" key="1">
    <citation type="submission" date="2014-07" db="EMBL/GenBank/DDBJ databases">
        <authorList>
            <person name="Hornung V.Bastian."/>
        </authorList>
    </citation>
    <scope>NUCLEOTIDE SEQUENCE</scope>
    <source>
        <strain evidence="5">PCE-S</strain>
    </source>
</reference>
<evidence type="ECO:0000256" key="3">
    <source>
        <dbReference type="ARBA" id="ARBA00023163"/>
    </source>
</evidence>
<dbReference type="GO" id="GO:0003677">
    <property type="term" value="F:DNA binding"/>
    <property type="evidence" value="ECO:0007669"/>
    <property type="project" value="UniProtKB-KW"/>
</dbReference>
<keyword evidence="3" id="KW-0804">Transcription</keyword>